<gene>
    <name evidence="12" type="primary">ZRANB1</name>
    <name evidence="12" type="ORF">SK128_024276</name>
</gene>
<evidence type="ECO:0000256" key="10">
    <source>
        <dbReference type="ARBA" id="ARBA00022833"/>
    </source>
</evidence>
<keyword evidence="9" id="KW-0788">Thiol protease</keyword>
<dbReference type="PROSITE" id="PS50802">
    <property type="entry name" value="OTU"/>
    <property type="match status" value="1"/>
</dbReference>
<evidence type="ECO:0000256" key="6">
    <source>
        <dbReference type="ARBA" id="ARBA00022771"/>
    </source>
</evidence>
<dbReference type="GO" id="GO:0071947">
    <property type="term" value="P:protein deubiquitination involved in ubiquitin-dependent protein catabolic process"/>
    <property type="evidence" value="ECO:0007669"/>
    <property type="project" value="TreeGrafter"/>
</dbReference>
<dbReference type="GO" id="GO:0070530">
    <property type="term" value="F:K63-linked polyubiquitin modification-dependent protein binding"/>
    <property type="evidence" value="ECO:0007669"/>
    <property type="project" value="TreeGrafter"/>
</dbReference>
<evidence type="ECO:0000256" key="4">
    <source>
        <dbReference type="ARBA" id="ARBA00022670"/>
    </source>
</evidence>
<dbReference type="GO" id="GO:0005737">
    <property type="term" value="C:cytoplasm"/>
    <property type="evidence" value="ECO:0007669"/>
    <property type="project" value="TreeGrafter"/>
</dbReference>
<dbReference type="InterPro" id="IPR003323">
    <property type="entry name" value="OTU_dom"/>
</dbReference>
<keyword evidence="5" id="KW-0479">Metal-binding</keyword>
<evidence type="ECO:0000256" key="9">
    <source>
        <dbReference type="ARBA" id="ARBA00022807"/>
    </source>
</evidence>
<dbReference type="InterPro" id="IPR051346">
    <property type="entry name" value="OTU_Deubiquitinase"/>
</dbReference>
<protein>
    <recommendedName>
        <fullName evidence="3">ubiquitinyl hydrolase 1</fullName>
        <ecNumber evidence="3">3.4.19.12</ecNumber>
    </recommendedName>
</protein>
<dbReference type="GO" id="GO:0035523">
    <property type="term" value="P:protein K29-linked deubiquitination"/>
    <property type="evidence" value="ECO:0007669"/>
    <property type="project" value="TreeGrafter"/>
</dbReference>
<evidence type="ECO:0000256" key="1">
    <source>
        <dbReference type="ARBA" id="ARBA00000707"/>
    </source>
</evidence>
<feature type="non-terminal residue" evidence="12">
    <location>
        <position position="1"/>
    </location>
</feature>
<dbReference type="EMBL" id="JAXCGZ010019518">
    <property type="protein sequence ID" value="KAK7066031.1"/>
    <property type="molecule type" value="Genomic_DNA"/>
</dbReference>
<feature type="domain" description="OTU" evidence="11">
    <location>
        <begin position="1"/>
        <end position="114"/>
    </location>
</feature>
<keyword evidence="10" id="KW-0862">Zinc</keyword>
<dbReference type="AlphaFoldDB" id="A0AAN8WHC3"/>
<dbReference type="Pfam" id="PF02338">
    <property type="entry name" value="OTU"/>
    <property type="match status" value="1"/>
</dbReference>
<comment type="similarity">
    <text evidence="2">Belongs to the peptidase C64 family.</text>
</comment>
<dbReference type="PANTHER" id="PTHR13367:SF28">
    <property type="entry name" value="UBIQUITIN THIOESTERASE ZRANB1"/>
    <property type="match status" value="1"/>
</dbReference>
<sequence length="266" mass="29734">FYPRWKEYERWQARLLDYYVPDGQVLEEWAELICLASQPGAALEQLHIFVLAHILRRPVIVYGVKCVKSFRGEDLGFARFEGVYLPLLWEPSFCSKSPIALGYTRGHFSALVPMEPDSPDNLGAVKGQLLPQIVYIASEKMYPLTSVSASFSLILGAILDAGESQVVFLPLMTHDAKLLPVHFLTQAEFLPTRNHPHALKTNHIILLHGTSRMLRGQFSLAYIPSSARKSLLNAALISIEFAAHFLEDKIATKDLNTSVLTVGESD</sequence>
<name>A0AAN8WHC3_HALRR</name>
<comment type="caution">
    <text evidence="12">The sequence shown here is derived from an EMBL/GenBank/DDBJ whole genome shotgun (WGS) entry which is preliminary data.</text>
</comment>
<dbReference type="EC" id="3.4.19.12" evidence="3"/>
<dbReference type="PANTHER" id="PTHR13367">
    <property type="entry name" value="UBIQUITIN THIOESTERASE"/>
    <property type="match status" value="1"/>
</dbReference>
<dbReference type="GO" id="GO:0005634">
    <property type="term" value="C:nucleus"/>
    <property type="evidence" value="ECO:0007669"/>
    <property type="project" value="TreeGrafter"/>
</dbReference>
<evidence type="ECO:0000256" key="2">
    <source>
        <dbReference type="ARBA" id="ARBA00005865"/>
    </source>
</evidence>
<organism evidence="12 13">
    <name type="scientific">Halocaridina rubra</name>
    <name type="common">Hawaiian red shrimp</name>
    <dbReference type="NCBI Taxonomy" id="373956"/>
    <lineage>
        <taxon>Eukaryota</taxon>
        <taxon>Metazoa</taxon>
        <taxon>Ecdysozoa</taxon>
        <taxon>Arthropoda</taxon>
        <taxon>Crustacea</taxon>
        <taxon>Multicrustacea</taxon>
        <taxon>Malacostraca</taxon>
        <taxon>Eumalacostraca</taxon>
        <taxon>Eucarida</taxon>
        <taxon>Decapoda</taxon>
        <taxon>Pleocyemata</taxon>
        <taxon>Caridea</taxon>
        <taxon>Atyoidea</taxon>
        <taxon>Atyidae</taxon>
        <taxon>Halocaridina</taxon>
    </lineage>
</organism>
<evidence type="ECO:0000313" key="13">
    <source>
        <dbReference type="Proteomes" id="UP001381693"/>
    </source>
</evidence>
<dbReference type="GO" id="GO:0004843">
    <property type="term" value="F:cysteine-type deubiquitinase activity"/>
    <property type="evidence" value="ECO:0007669"/>
    <property type="project" value="UniProtKB-EC"/>
</dbReference>
<keyword evidence="13" id="KW-1185">Reference proteome</keyword>
<evidence type="ECO:0000256" key="5">
    <source>
        <dbReference type="ARBA" id="ARBA00022723"/>
    </source>
</evidence>
<accession>A0AAN8WHC3</accession>
<evidence type="ECO:0000256" key="3">
    <source>
        <dbReference type="ARBA" id="ARBA00012759"/>
    </source>
</evidence>
<evidence type="ECO:0000259" key="11">
    <source>
        <dbReference type="PROSITE" id="PS50802"/>
    </source>
</evidence>
<dbReference type="GO" id="GO:0008270">
    <property type="term" value="F:zinc ion binding"/>
    <property type="evidence" value="ECO:0007669"/>
    <property type="project" value="UniProtKB-KW"/>
</dbReference>
<dbReference type="GO" id="GO:0007010">
    <property type="term" value="P:cytoskeleton organization"/>
    <property type="evidence" value="ECO:0007669"/>
    <property type="project" value="TreeGrafter"/>
</dbReference>
<evidence type="ECO:0000313" key="12">
    <source>
        <dbReference type="EMBL" id="KAK7066031.1"/>
    </source>
</evidence>
<keyword evidence="8 12" id="KW-0378">Hydrolase</keyword>
<keyword evidence="4" id="KW-0645">Protease</keyword>
<comment type="catalytic activity">
    <reaction evidence="1">
        <text>Thiol-dependent hydrolysis of ester, thioester, amide, peptide and isopeptide bonds formed by the C-terminal Gly of ubiquitin (a 76-residue protein attached to proteins as an intracellular targeting signal).</text>
        <dbReference type="EC" id="3.4.19.12"/>
    </reaction>
</comment>
<dbReference type="GO" id="GO:0030177">
    <property type="term" value="P:positive regulation of Wnt signaling pathway"/>
    <property type="evidence" value="ECO:0007669"/>
    <property type="project" value="TreeGrafter"/>
</dbReference>
<evidence type="ECO:0000256" key="7">
    <source>
        <dbReference type="ARBA" id="ARBA00022786"/>
    </source>
</evidence>
<dbReference type="GO" id="GO:0016477">
    <property type="term" value="P:cell migration"/>
    <property type="evidence" value="ECO:0007669"/>
    <property type="project" value="TreeGrafter"/>
</dbReference>
<dbReference type="GO" id="GO:1990168">
    <property type="term" value="P:protein K33-linked deubiquitination"/>
    <property type="evidence" value="ECO:0007669"/>
    <property type="project" value="TreeGrafter"/>
</dbReference>
<dbReference type="Proteomes" id="UP001381693">
    <property type="component" value="Unassembled WGS sequence"/>
</dbReference>
<keyword evidence="7" id="KW-0833">Ubl conjugation pathway</keyword>
<evidence type="ECO:0000256" key="8">
    <source>
        <dbReference type="ARBA" id="ARBA00022801"/>
    </source>
</evidence>
<proteinExistence type="inferred from homology"/>
<reference evidence="12 13" key="1">
    <citation type="submission" date="2023-11" db="EMBL/GenBank/DDBJ databases">
        <title>Halocaridina rubra genome assembly.</title>
        <authorList>
            <person name="Smith C."/>
        </authorList>
    </citation>
    <scope>NUCLEOTIDE SEQUENCE [LARGE SCALE GENOMIC DNA]</scope>
    <source>
        <strain evidence="12">EP-1</strain>
        <tissue evidence="12">Whole</tissue>
    </source>
</reference>
<keyword evidence="6" id="KW-0863">Zinc-finger</keyword>